<name>A0A0M2UY17_9BACT</name>
<dbReference type="InterPro" id="IPR036551">
    <property type="entry name" value="Flavin_trans-like"/>
</dbReference>
<dbReference type="GO" id="GO:0015937">
    <property type="term" value="P:coenzyme A biosynthetic process"/>
    <property type="evidence" value="ECO:0007669"/>
    <property type="project" value="TreeGrafter"/>
</dbReference>
<feature type="domain" description="Flavoprotein" evidence="1">
    <location>
        <begin position="6"/>
        <end position="177"/>
    </location>
</feature>
<protein>
    <submittedName>
        <fullName evidence="2">Phosphopantothenoylcysteine</fullName>
    </submittedName>
</protein>
<organism evidence="2 3">
    <name type="scientific">Candidatus Brocadia fulgida</name>
    <dbReference type="NCBI Taxonomy" id="380242"/>
    <lineage>
        <taxon>Bacteria</taxon>
        <taxon>Pseudomonadati</taxon>
        <taxon>Planctomycetota</taxon>
        <taxon>Candidatus Brocadiia</taxon>
        <taxon>Candidatus Brocadiales</taxon>
        <taxon>Candidatus Brocadiaceae</taxon>
        <taxon>Candidatus Brocadia</taxon>
    </lineage>
</organism>
<dbReference type="AlphaFoldDB" id="A0A0M2UY17"/>
<dbReference type="InterPro" id="IPR003382">
    <property type="entry name" value="Flavoprotein"/>
</dbReference>
<dbReference type="PATRIC" id="fig|380242.3.peg.1032"/>
<dbReference type="Gene3D" id="3.40.50.1950">
    <property type="entry name" value="Flavin prenyltransferase-like"/>
    <property type="match status" value="1"/>
</dbReference>
<keyword evidence="3" id="KW-1185">Reference proteome</keyword>
<dbReference type="EMBL" id="LAQJ01000103">
    <property type="protein sequence ID" value="KKO20460.1"/>
    <property type="molecule type" value="Genomic_DNA"/>
</dbReference>
<dbReference type="SUPFAM" id="SSF52507">
    <property type="entry name" value="Homo-oligomeric flavin-containing Cys decarboxylases, HFCD"/>
    <property type="match status" value="1"/>
</dbReference>
<dbReference type="Pfam" id="PF02441">
    <property type="entry name" value="Flavoprotein"/>
    <property type="match status" value="1"/>
</dbReference>
<dbReference type="GO" id="GO:0010181">
    <property type="term" value="F:FMN binding"/>
    <property type="evidence" value="ECO:0007669"/>
    <property type="project" value="TreeGrafter"/>
</dbReference>
<dbReference type="Proteomes" id="UP000034954">
    <property type="component" value="Unassembled WGS sequence"/>
</dbReference>
<proteinExistence type="predicted"/>
<comment type="caution">
    <text evidence="2">The sequence shown here is derived from an EMBL/GenBank/DDBJ whole genome shotgun (WGS) entry which is preliminary data.</text>
</comment>
<gene>
    <name evidence="2" type="ORF">BROFUL_00816</name>
</gene>
<reference evidence="2 3" key="1">
    <citation type="journal article" date="2013" name="BMC Microbiol.">
        <title>Identification of the type II cytochrome c maturation pathway in anammox bacteria by comparative genomics.</title>
        <authorList>
            <person name="Ferousi C."/>
            <person name="Speth D.R."/>
            <person name="Reimann J."/>
            <person name="Op den Camp H.J."/>
            <person name="Allen J.W."/>
            <person name="Keltjens J.T."/>
            <person name="Jetten M.S."/>
        </authorList>
    </citation>
    <scope>NUCLEOTIDE SEQUENCE [LARGE SCALE GENOMIC DNA]</scope>
    <source>
        <strain evidence="2">RU1</strain>
    </source>
</reference>
<dbReference type="PANTHER" id="PTHR14359:SF6">
    <property type="entry name" value="PHOSPHOPANTOTHENOYLCYSTEINE DECARBOXYLASE"/>
    <property type="match status" value="1"/>
</dbReference>
<dbReference type="GO" id="GO:0071513">
    <property type="term" value="C:phosphopantothenoylcysteine decarboxylase complex"/>
    <property type="evidence" value="ECO:0007669"/>
    <property type="project" value="TreeGrafter"/>
</dbReference>
<evidence type="ECO:0000313" key="3">
    <source>
        <dbReference type="Proteomes" id="UP000034954"/>
    </source>
</evidence>
<evidence type="ECO:0000313" key="2">
    <source>
        <dbReference type="EMBL" id="KKO20460.1"/>
    </source>
</evidence>
<evidence type="ECO:0000259" key="1">
    <source>
        <dbReference type="Pfam" id="PF02441"/>
    </source>
</evidence>
<dbReference type="PANTHER" id="PTHR14359">
    <property type="entry name" value="HOMO-OLIGOMERIC FLAVIN CONTAINING CYS DECARBOXYLASE FAMILY"/>
    <property type="match status" value="1"/>
</dbReference>
<sequence>MIMSYHIVLGVTGSIAAYKAVELVSCLTKQGNDVVVIMTSAAQRFVHPVTFRSISHNRVVTDLFIDNENYDPNHVSLAEQADLLVVAPATANFIGKVASGIADDALTCTVMAARSPVIIAPAMNDSMYLNPIVQENIKKLTRHGYRIIEPEEGRLCTGRVGKGRLAAVEKIVGVIAEELNKMRKR</sequence>
<dbReference type="GO" id="GO:0004633">
    <property type="term" value="F:phosphopantothenoylcysteine decarboxylase activity"/>
    <property type="evidence" value="ECO:0007669"/>
    <property type="project" value="TreeGrafter"/>
</dbReference>
<accession>A0A0M2UY17</accession>